<organism evidence="2 3">
    <name type="scientific">Adiantum capillus-veneris</name>
    <name type="common">Maidenhair fern</name>
    <dbReference type="NCBI Taxonomy" id="13818"/>
    <lineage>
        <taxon>Eukaryota</taxon>
        <taxon>Viridiplantae</taxon>
        <taxon>Streptophyta</taxon>
        <taxon>Embryophyta</taxon>
        <taxon>Tracheophyta</taxon>
        <taxon>Polypodiopsida</taxon>
        <taxon>Polypodiidae</taxon>
        <taxon>Polypodiales</taxon>
        <taxon>Pteridineae</taxon>
        <taxon>Pteridaceae</taxon>
        <taxon>Vittarioideae</taxon>
        <taxon>Adiantum</taxon>
    </lineage>
</organism>
<dbReference type="Proteomes" id="UP000886520">
    <property type="component" value="Chromosome 7"/>
</dbReference>
<protein>
    <recommendedName>
        <fullName evidence="4">Protein kinase domain-containing protein</fullName>
    </recommendedName>
</protein>
<feature type="binding site" evidence="1">
    <location>
        <position position="211"/>
    </location>
    <ligand>
        <name>ATP</name>
        <dbReference type="ChEBI" id="CHEBI:30616"/>
    </ligand>
</feature>
<dbReference type="GO" id="GO:0005524">
    <property type="term" value="F:ATP binding"/>
    <property type="evidence" value="ECO:0007669"/>
    <property type="project" value="UniProtKB-UniRule"/>
</dbReference>
<accession>A0A9D4ZLH6</accession>
<sequence length="247" mass="28065">MMATSSCVEAPYEYVRVVLGCKKKGSRCTSDTDKVSNIQHVDLSSSFRETRCNLLNRNTDRGAHLEKHERRLLIATMLRFLLQLTKEELRQLFDPGQKDLKLVTDRVVPLVWEREDISEKILLIEELYDAQQHKRNKRHRQSKSTYATTSSQVRQLLLSNEFRAGAPPLFQLERSQIVFLPNARLGAGSFGTVAKCQVLDRNFQQKEYAAKIVHSSRANHTLDVHAALEATQLPVAHRGIISAVGLC</sequence>
<keyword evidence="1" id="KW-0067">ATP-binding</keyword>
<keyword evidence="1" id="KW-0547">Nucleotide-binding</keyword>
<proteinExistence type="predicted"/>
<dbReference type="EMBL" id="JABFUD020000007">
    <property type="protein sequence ID" value="KAI5077576.1"/>
    <property type="molecule type" value="Genomic_DNA"/>
</dbReference>
<evidence type="ECO:0008006" key="4">
    <source>
        <dbReference type="Google" id="ProtNLM"/>
    </source>
</evidence>
<gene>
    <name evidence="2" type="ORF">GOP47_0007400</name>
</gene>
<evidence type="ECO:0000313" key="2">
    <source>
        <dbReference type="EMBL" id="KAI5077576.1"/>
    </source>
</evidence>
<dbReference type="InterPro" id="IPR017441">
    <property type="entry name" value="Protein_kinase_ATP_BS"/>
</dbReference>
<dbReference type="PROSITE" id="PS00107">
    <property type="entry name" value="PROTEIN_KINASE_ATP"/>
    <property type="match status" value="1"/>
</dbReference>
<evidence type="ECO:0000313" key="3">
    <source>
        <dbReference type="Proteomes" id="UP000886520"/>
    </source>
</evidence>
<keyword evidence="3" id="KW-1185">Reference proteome</keyword>
<name>A0A9D4ZLH6_ADICA</name>
<dbReference type="AlphaFoldDB" id="A0A9D4ZLH6"/>
<evidence type="ECO:0000256" key="1">
    <source>
        <dbReference type="PROSITE-ProRule" id="PRU10141"/>
    </source>
</evidence>
<reference evidence="2" key="1">
    <citation type="submission" date="2021-01" db="EMBL/GenBank/DDBJ databases">
        <title>Adiantum capillus-veneris genome.</title>
        <authorList>
            <person name="Fang Y."/>
            <person name="Liao Q."/>
        </authorList>
    </citation>
    <scope>NUCLEOTIDE SEQUENCE</scope>
    <source>
        <strain evidence="2">H3</strain>
        <tissue evidence="2">Leaf</tissue>
    </source>
</reference>
<comment type="caution">
    <text evidence="2">The sequence shown here is derived from an EMBL/GenBank/DDBJ whole genome shotgun (WGS) entry which is preliminary data.</text>
</comment>